<dbReference type="AlphaFoldDB" id="A0A1G8Z365"/>
<sequence>MTDKLILGTYTKRESKGIYSIELNSETKQLENLKDEASLGSPTYLDGSEDYSLLFSVTKKDNGTGGIASFKQSQSGEYELVDEWLEEGAPPCYVSYDEDKGLLYTANYHKGEVAVIKVFDEGKLELLDKSVHSGQSAHENQDGPHAHYFDLTPDKKYLVACDLGTDEVYTYSLTENNKLTEVAVFETAPGTGPRHIAFHPDQAVAYVFGELSSEVLTLSYDSENGSFSHLQTVSSIPEDHTAFNGGAAIRVSSDGRFVYASNRGHDSIAIFSINVDGTLTLNDYVPTEGEIPRDFNLDPTESYVVVGHQDTDNLTLFERDTSDGSLTLLQKDVYAPEVICVQFV</sequence>
<reference evidence="3" key="1">
    <citation type="submission" date="2016-10" db="EMBL/GenBank/DDBJ databases">
        <authorList>
            <person name="Varghese N."/>
            <person name="Submissions S."/>
        </authorList>
    </citation>
    <scope>NUCLEOTIDE SEQUENCE [LARGE SCALE GENOMIC DNA]</scope>
    <source>
        <strain evidence="3">DSM 19181</strain>
    </source>
</reference>
<dbReference type="InterPro" id="IPR015943">
    <property type="entry name" value="WD40/YVTN_repeat-like_dom_sf"/>
</dbReference>
<dbReference type="GO" id="GO:0017057">
    <property type="term" value="F:6-phosphogluconolactonase activity"/>
    <property type="evidence" value="ECO:0007669"/>
    <property type="project" value="TreeGrafter"/>
</dbReference>
<dbReference type="InterPro" id="IPR019405">
    <property type="entry name" value="Lactonase_7-beta_prop"/>
</dbReference>
<evidence type="ECO:0000256" key="1">
    <source>
        <dbReference type="ARBA" id="ARBA00005564"/>
    </source>
</evidence>
<organism evidence="2 3">
    <name type="scientific">Alkalibacterium thalassium</name>
    <dbReference type="NCBI Taxonomy" id="426701"/>
    <lineage>
        <taxon>Bacteria</taxon>
        <taxon>Bacillati</taxon>
        <taxon>Bacillota</taxon>
        <taxon>Bacilli</taxon>
        <taxon>Lactobacillales</taxon>
        <taxon>Carnobacteriaceae</taxon>
        <taxon>Alkalibacterium</taxon>
    </lineage>
</organism>
<dbReference type="OrthoDB" id="9790815at2"/>
<dbReference type="EMBL" id="FNFK01000012">
    <property type="protein sequence ID" value="SDK09491.1"/>
    <property type="molecule type" value="Genomic_DNA"/>
</dbReference>
<comment type="similarity">
    <text evidence="1">Belongs to the cycloisomerase 2 family.</text>
</comment>
<dbReference type="GO" id="GO:0005829">
    <property type="term" value="C:cytosol"/>
    <property type="evidence" value="ECO:0007669"/>
    <property type="project" value="TreeGrafter"/>
</dbReference>
<dbReference type="PANTHER" id="PTHR30344:SF1">
    <property type="entry name" value="6-PHOSPHOGLUCONOLACTONASE"/>
    <property type="match status" value="1"/>
</dbReference>
<gene>
    <name evidence="2" type="ORF">SAMN04488098_101228</name>
</gene>
<dbReference type="STRING" id="426701.SAMN04488098_101228"/>
<dbReference type="Proteomes" id="UP000199433">
    <property type="component" value="Unassembled WGS sequence"/>
</dbReference>
<dbReference type="RefSeq" id="WP_091266028.1">
    <property type="nucleotide sequence ID" value="NZ_FNFK01000012.1"/>
</dbReference>
<name>A0A1G8Z365_9LACT</name>
<accession>A0A1G8Z365</accession>
<keyword evidence="3" id="KW-1185">Reference proteome</keyword>
<dbReference type="InterPro" id="IPR050282">
    <property type="entry name" value="Cycloisomerase_2"/>
</dbReference>
<evidence type="ECO:0000313" key="3">
    <source>
        <dbReference type="Proteomes" id="UP000199433"/>
    </source>
</evidence>
<dbReference type="SUPFAM" id="SSF51004">
    <property type="entry name" value="C-terminal (heme d1) domain of cytochrome cd1-nitrite reductase"/>
    <property type="match status" value="1"/>
</dbReference>
<dbReference type="PANTHER" id="PTHR30344">
    <property type="entry name" value="6-PHOSPHOGLUCONOLACTONASE-RELATED"/>
    <property type="match status" value="1"/>
</dbReference>
<proteinExistence type="inferred from homology"/>
<dbReference type="FunFam" id="2.130.10.10:FF:000306">
    <property type="entry name" value="3-carboxymuconate cyclase"/>
    <property type="match status" value="1"/>
</dbReference>
<dbReference type="Gene3D" id="2.130.10.10">
    <property type="entry name" value="YVTN repeat-like/Quinoprotein amine dehydrogenase"/>
    <property type="match status" value="1"/>
</dbReference>
<evidence type="ECO:0000313" key="2">
    <source>
        <dbReference type="EMBL" id="SDK09491.1"/>
    </source>
</evidence>
<dbReference type="InterPro" id="IPR011048">
    <property type="entry name" value="Haem_d1_sf"/>
</dbReference>
<protein>
    <submittedName>
        <fullName evidence="2">6-phosphogluconolactonase</fullName>
    </submittedName>
</protein>
<dbReference type="Pfam" id="PF10282">
    <property type="entry name" value="Lactonase"/>
    <property type="match status" value="1"/>
</dbReference>